<evidence type="ECO:0000313" key="3">
    <source>
        <dbReference type="Proteomes" id="UP000267187"/>
    </source>
</evidence>
<gene>
    <name evidence="2" type="ORF">DFR27_0756</name>
</gene>
<keyword evidence="3" id="KW-1185">Reference proteome</keyword>
<comment type="caution">
    <text evidence="2">The sequence shown here is derived from an EMBL/GenBank/DDBJ whole genome shotgun (WGS) entry which is preliminary data.</text>
</comment>
<reference evidence="2 3" key="1">
    <citation type="submission" date="2018-10" db="EMBL/GenBank/DDBJ databases">
        <title>Genomic Encyclopedia of Type Strains, Phase IV (KMG-IV): sequencing the most valuable type-strain genomes for metagenomic binning, comparative biology and taxonomic classification.</title>
        <authorList>
            <person name="Goeker M."/>
        </authorList>
    </citation>
    <scope>NUCLEOTIDE SEQUENCE [LARGE SCALE GENOMIC DNA]</scope>
    <source>
        <strain evidence="2 3">DSM 25080</strain>
    </source>
</reference>
<organism evidence="2 3">
    <name type="scientific">Umboniibacter marinipuniceus</name>
    <dbReference type="NCBI Taxonomy" id="569599"/>
    <lineage>
        <taxon>Bacteria</taxon>
        <taxon>Pseudomonadati</taxon>
        <taxon>Pseudomonadota</taxon>
        <taxon>Gammaproteobacteria</taxon>
        <taxon>Cellvibrionales</taxon>
        <taxon>Cellvibrionaceae</taxon>
        <taxon>Umboniibacter</taxon>
    </lineage>
</organism>
<evidence type="ECO:0000313" key="2">
    <source>
        <dbReference type="EMBL" id="RMA80966.1"/>
    </source>
</evidence>
<sequence length="141" mass="15884">MNLQLCESKDLAASAQLSLTNMQPYYDMYGVEWGVADIHRAISELLNYDIVSDHGIVGAVRLSFDGAGCQLRDIQIADPNKGKGFGAKIIGMIRELAVKRGMERIELKVFQRSPAVHLYLRCGFVQTEADERFFFMRLNLP</sequence>
<name>A0A3M0A8M4_9GAMM</name>
<dbReference type="PROSITE" id="PS51186">
    <property type="entry name" value="GNAT"/>
    <property type="match status" value="1"/>
</dbReference>
<dbReference type="Gene3D" id="3.40.630.30">
    <property type="match status" value="1"/>
</dbReference>
<dbReference type="GO" id="GO:0016747">
    <property type="term" value="F:acyltransferase activity, transferring groups other than amino-acyl groups"/>
    <property type="evidence" value="ECO:0007669"/>
    <property type="project" value="InterPro"/>
</dbReference>
<dbReference type="RefSeq" id="WP_121876137.1">
    <property type="nucleotide sequence ID" value="NZ_REFJ01000002.1"/>
</dbReference>
<feature type="domain" description="N-acetyltransferase" evidence="1">
    <location>
        <begin position="1"/>
        <end position="141"/>
    </location>
</feature>
<proteinExistence type="predicted"/>
<dbReference type="OrthoDB" id="6871659at2"/>
<dbReference type="SUPFAM" id="SSF55729">
    <property type="entry name" value="Acyl-CoA N-acyltransferases (Nat)"/>
    <property type="match status" value="1"/>
</dbReference>
<accession>A0A3M0A8M4</accession>
<keyword evidence="2" id="KW-0808">Transferase</keyword>
<dbReference type="InterPro" id="IPR000182">
    <property type="entry name" value="GNAT_dom"/>
</dbReference>
<protein>
    <submittedName>
        <fullName evidence="2">Acetyltransferase (GNAT) family protein</fullName>
    </submittedName>
</protein>
<dbReference type="AlphaFoldDB" id="A0A3M0A8M4"/>
<dbReference type="EMBL" id="REFJ01000002">
    <property type="protein sequence ID" value="RMA80966.1"/>
    <property type="molecule type" value="Genomic_DNA"/>
</dbReference>
<evidence type="ECO:0000259" key="1">
    <source>
        <dbReference type="PROSITE" id="PS51186"/>
    </source>
</evidence>
<dbReference type="Pfam" id="PF00583">
    <property type="entry name" value="Acetyltransf_1"/>
    <property type="match status" value="1"/>
</dbReference>
<dbReference type="Proteomes" id="UP000267187">
    <property type="component" value="Unassembled WGS sequence"/>
</dbReference>
<dbReference type="InterPro" id="IPR016181">
    <property type="entry name" value="Acyl_CoA_acyltransferase"/>
</dbReference>